<accession>A0A4V3HRS7</accession>
<sequence length="643" mass="70061">MASIALVVFCLNIGTCNAQDQQAVPIVRADSPFGSFPMPKDPFRLMPCTKVTTPPALNDSRAEQNWAALFDPEPSHWSWGINTGTDSGNEDPYAGRGIFLCGYLDVPLDYTNKSDPRVVRLAVTKFQVSGLARVTTPPDRARNPPAGSKSKRTIILNPGGPGGSGTASAWRGAQNVTKRWSDGAYDVLGWDPRGVNATLPSIACSPHDALRDRWSLAHDQFLEVSDVERQLRVADALNEATMRACWERHGDLGRFMGTASVARDLDEIRKALGEDEVTGYLVSYGTGIGQTYANMFPDRVGRIILDGTEYVRDHRLLGGFGYTALDNATDAWREGFLGECLKAGPDHCALAKTKPGGGGSGGGGGGNPVASLKDLETRMTSLLDSLVQRPVVGYTGKSGPSVVTYSQLVSSAYSAMYNPASWPAFAQMLHELDLGNATLAAEFLDRAAWQYDPSRPPGARPSSDELTNLVICADAYDAPPQELPWWESLWRNMTARSWIAGNGRFSSVFPCRHFNAYWPRPAEVYRGDLNNTLKNPVLLIAEVYDPATPLRNGRRLLREMGRNARLIVHHGYGHASRDASNCTDEIGKQYILEGKLPGDAETDCFANEKPYLYGVRGGNVKMASSGGWDPVAAWEQHLAEVYV</sequence>
<dbReference type="InterPro" id="IPR013595">
    <property type="entry name" value="Pept_S33_TAP-like_C"/>
</dbReference>
<evidence type="ECO:0000256" key="3">
    <source>
        <dbReference type="SAM" id="MobiDB-lite"/>
    </source>
</evidence>
<name>A0A4V3HRS7_9PEZI</name>
<dbReference type="InterPro" id="IPR029058">
    <property type="entry name" value="AB_hydrolase_fold"/>
</dbReference>
<feature type="chain" id="PRO_5020713871" evidence="4">
    <location>
        <begin position="19"/>
        <end position="643"/>
    </location>
</feature>
<dbReference type="Gene3D" id="3.40.50.1820">
    <property type="entry name" value="alpha/beta hydrolase"/>
    <property type="match status" value="2"/>
</dbReference>
<feature type="domain" description="Peptidase S33 tripeptidyl aminopeptidase-like C-terminal" evidence="6">
    <location>
        <begin position="516"/>
        <end position="599"/>
    </location>
</feature>
<gene>
    <name evidence="7" type="ORF">C8035_v011622</name>
</gene>
<dbReference type="Pfam" id="PF00561">
    <property type="entry name" value="Abhydrolase_1"/>
    <property type="match status" value="1"/>
</dbReference>
<evidence type="ECO:0000313" key="7">
    <source>
        <dbReference type="EMBL" id="TDZ32849.1"/>
    </source>
</evidence>
<protein>
    <submittedName>
        <fullName evidence="7">Putative hydrolase</fullName>
    </submittedName>
</protein>
<evidence type="ECO:0000256" key="2">
    <source>
        <dbReference type="ARBA" id="ARBA00022801"/>
    </source>
</evidence>
<comment type="similarity">
    <text evidence="1">Belongs to the peptidase S33 family.</text>
</comment>
<feature type="region of interest" description="Disordered" evidence="3">
    <location>
        <begin position="135"/>
        <end position="169"/>
    </location>
</feature>
<keyword evidence="2 7" id="KW-0378">Hydrolase</keyword>
<evidence type="ECO:0000259" key="6">
    <source>
        <dbReference type="Pfam" id="PF08386"/>
    </source>
</evidence>
<dbReference type="InterPro" id="IPR051601">
    <property type="entry name" value="Serine_prot/Carboxylest_S33"/>
</dbReference>
<comment type="caution">
    <text evidence="7">The sequence shown here is derived from an EMBL/GenBank/DDBJ whole genome shotgun (WGS) entry which is preliminary data.</text>
</comment>
<keyword evidence="4" id="KW-0732">Signal</keyword>
<evidence type="ECO:0000313" key="8">
    <source>
        <dbReference type="Proteomes" id="UP000295083"/>
    </source>
</evidence>
<dbReference type="AlphaFoldDB" id="A0A4V3HRS7"/>
<keyword evidence="8" id="KW-1185">Reference proteome</keyword>
<dbReference type="PANTHER" id="PTHR43248">
    <property type="entry name" value="2-SUCCINYL-6-HYDROXY-2,4-CYCLOHEXADIENE-1-CARBOXYLATE SYNTHASE"/>
    <property type="match status" value="1"/>
</dbReference>
<dbReference type="Proteomes" id="UP000295083">
    <property type="component" value="Unassembled WGS sequence"/>
</dbReference>
<evidence type="ECO:0000256" key="1">
    <source>
        <dbReference type="ARBA" id="ARBA00010088"/>
    </source>
</evidence>
<feature type="signal peptide" evidence="4">
    <location>
        <begin position="1"/>
        <end position="18"/>
    </location>
</feature>
<proteinExistence type="inferred from homology"/>
<dbReference type="PANTHER" id="PTHR43248:SF25">
    <property type="entry name" value="AB HYDROLASE-1 DOMAIN-CONTAINING PROTEIN-RELATED"/>
    <property type="match status" value="1"/>
</dbReference>
<evidence type="ECO:0000259" key="5">
    <source>
        <dbReference type="Pfam" id="PF00561"/>
    </source>
</evidence>
<dbReference type="Pfam" id="PF08386">
    <property type="entry name" value="Abhydrolase_4"/>
    <property type="match status" value="1"/>
</dbReference>
<evidence type="ECO:0000256" key="4">
    <source>
        <dbReference type="SAM" id="SignalP"/>
    </source>
</evidence>
<reference evidence="7 8" key="1">
    <citation type="submission" date="2018-11" db="EMBL/GenBank/DDBJ databases">
        <title>Genome sequence and assembly of Colletotrichum spinosum.</title>
        <authorList>
            <person name="Gan P."/>
            <person name="Shirasu K."/>
        </authorList>
    </citation>
    <scope>NUCLEOTIDE SEQUENCE [LARGE SCALE GENOMIC DNA]</scope>
    <source>
        <strain evidence="7 8">CBS 515.97</strain>
    </source>
</reference>
<organism evidence="7 8">
    <name type="scientific">Colletotrichum spinosum</name>
    <dbReference type="NCBI Taxonomy" id="1347390"/>
    <lineage>
        <taxon>Eukaryota</taxon>
        <taxon>Fungi</taxon>
        <taxon>Dikarya</taxon>
        <taxon>Ascomycota</taxon>
        <taxon>Pezizomycotina</taxon>
        <taxon>Sordariomycetes</taxon>
        <taxon>Hypocreomycetidae</taxon>
        <taxon>Glomerellales</taxon>
        <taxon>Glomerellaceae</taxon>
        <taxon>Colletotrichum</taxon>
        <taxon>Colletotrichum orbiculare species complex</taxon>
    </lineage>
</organism>
<dbReference type="EMBL" id="QAPG01000071">
    <property type="protein sequence ID" value="TDZ32849.1"/>
    <property type="molecule type" value="Genomic_DNA"/>
</dbReference>
<dbReference type="InterPro" id="IPR000073">
    <property type="entry name" value="AB_hydrolase_1"/>
</dbReference>
<feature type="domain" description="AB hydrolase-1" evidence="5">
    <location>
        <begin position="153"/>
        <end position="325"/>
    </location>
</feature>
<dbReference type="GO" id="GO:0016787">
    <property type="term" value="F:hydrolase activity"/>
    <property type="evidence" value="ECO:0007669"/>
    <property type="project" value="UniProtKB-KW"/>
</dbReference>
<dbReference type="SUPFAM" id="SSF53474">
    <property type="entry name" value="alpha/beta-Hydrolases"/>
    <property type="match status" value="1"/>
</dbReference>